<feature type="region of interest" description="Disordered" evidence="1">
    <location>
        <begin position="1"/>
        <end position="41"/>
    </location>
</feature>
<comment type="caution">
    <text evidence="2">The sequence shown here is derived from an EMBL/GenBank/DDBJ whole genome shotgun (WGS) entry which is preliminary data.</text>
</comment>
<name>A0ABN2TN64_9ACTN</name>
<organism evidence="2 3">
    <name type="scientific">Catenulispora yoronensis</name>
    <dbReference type="NCBI Taxonomy" id="450799"/>
    <lineage>
        <taxon>Bacteria</taxon>
        <taxon>Bacillati</taxon>
        <taxon>Actinomycetota</taxon>
        <taxon>Actinomycetes</taxon>
        <taxon>Catenulisporales</taxon>
        <taxon>Catenulisporaceae</taxon>
        <taxon>Catenulispora</taxon>
    </lineage>
</organism>
<evidence type="ECO:0000313" key="2">
    <source>
        <dbReference type="EMBL" id="GAA2014670.1"/>
    </source>
</evidence>
<protein>
    <submittedName>
        <fullName evidence="2">Uncharacterized protein</fullName>
    </submittedName>
</protein>
<proteinExistence type="predicted"/>
<accession>A0ABN2TN64</accession>
<dbReference type="Proteomes" id="UP001500751">
    <property type="component" value="Unassembled WGS sequence"/>
</dbReference>
<dbReference type="EMBL" id="BAAAQN010000003">
    <property type="protein sequence ID" value="GAA2014670.1"/>
    <property type="molecule type" value="Genomic_DNA"/>
</dbReference>
<sequence length="70" mass="7016">MADVADVESVADKTDADADAVAGAATASAPPTTIAAPNATKRGRTVLNVRIRVDKASPGTSWGHGTRAGR</sequence>
<feature type="compositionally biased region" description="Low complexity" evidence="1">
    <location>
        <begin position="19"/>
        <end position="40"/>
    </location>
</feature>
<gene>
    <name evidence="2" type="ORF">GCM10009839_07170</name>
</gene>
<keyword evidence="3" id="KW-1185">Reference proteome</keyword>
<evidence type="ECO:0000256" key="1">
    <source>
        <dbReference type="SAM" id="MobiDB-lite"/>
    </source>
</evidence>
<evidence type="ECO:0000313" key="3">
    <source>
        <dbReference type="Proteomes" id="UP001500751"/>
    </source>
</evidence>
<reference evidence="2 3" key="1">
    <citation type="journal article" date="2019" name="Int. J. Syst. Evol. Microbiol.">
        <title>The Global Catalogue of Microorganisms (GCM) 10K type strain sequencing project: providing services to taxonomists for standard genome sequencing and annotation.</title>
        <authorList>
            <consortium name="The Broad Institute Genomics Platform"/>
            <consortium name="The Broad Institute Genome Sequencing Center for Infectious Disease"/>
            <person name="Wu L."/>
            <person name="Ma J."/>
        </authorList>
    </citation>
    <scope>NUCLEOTIDE SEQUENCE [LARGE SCALE GENOMIC DNA]</scope>
    <source>
        <strain evidence="2 3">JCM 16014</strain>
    </source>
</reference>